<dbReference type="Gene3D" id="3.90.70.10">
    <property type="entry name" value="Cysteine proteinases"/>
    <property type="match status" value="2"/>
</dbReference>
<dbReference type="InterPro" id="IPR038765">
    <property type="entry name" value="Papain-like_cys_pep_sf"/>
</dbReference>
<proteinExistence type="inferred from homology"/>
<dbReference type="InterPro" id="IPR000169">
    <property type="entry name" value="Pept_cys_AS"/>
</dbReference>
<dbReference type="AlphaFoldDB" id="A0A418V5E4"/>
<organism evidence="4 5">
    <name type="scientific">Deinococcus cavernae</name>
    <dbReference type="NCBI Taxonomy" id="2320857"/>
    <lineage>
        <taxon>Bacteria</taxon>
        <taxon>Thermotogati</taxon>
        <taxon>Deinococcota</taxon>
        <taxon>Deinococci</taxon>
        <taxon>Deinococcales</taxon>
        <taxon>Deinococcaceae</taxon>
        <taxon>Deinococcus</taxon>
    </lineage>
</organism>
<dbReference type="CDD" id="cd02619">
    <property type="entry name" value="Peptidase_C1"/>
    <property type="match status" value="1"/>
</dbReference>
<gene>
    <name evidence="4" type="ORF">D3875_06580</name>
</gene>
<feature type="signal peptide" evidence="2">
    <location>
        <begin position="1"/>
        <end position="22"/>
    </location>
</feature>
<dbReference type="PANTHER" id="PTHR12411">
    <property type="entry name" value="CYSTEINE PROTEASE FAMILY C1-RELATED"/>
    <property type="match status" value="1"/>
</dbReference>
<evidence type="ECO:0000259" key="3">
    <source>
        <dbReference type="SMART" id="SM00645"/>
    </source>
</evidence>
<dbReference type="RefSeq" id="WP_119762312.1">
    <property type="nucleotide sequence ID" value="NZ_QYUJ01000014.1"/>
</dbReference>
<evidence type="ECO:0000256" key="2">
    <source>
        <dbReference type="SAM" id="SignalP"/>
    </source>
</evidence>
<comment type="similarity">
    <text evidence="1">Belongs to the peptidase C1 family.</text>
</comment>
<name>A0A418V5E4_9DEIO</name>
<keyword evidence="5" id="KW-1185">Reference proteome</keyword>
<dbReference type="PROSITE" id="PS00139">
    <property type="entry name" value="THIOL_PROTEASE_CYS"/>
    <property type="match status" value="1"/>
</dbReference>
<accession>A0A418V5E4</accession>
<keyword evidence="2" id="KW-0732">Signal</keyword>
<dbReference type="Pfam" id="PF00112">
    <property type="entry name" value="Peptidase_C1"/>
    <property type="match status" value="2"/>
</dbReference>
<sequence>MKSPAPYVLLLATLLLTVSAQAQNRPILQPVPRVPLQQVPLQLPSALQLRLQTLPSFGAPPPFKALDSATSNRFLNGNTIWLTAPGLEASRQARLQNFSANLARLQPLASQPRIQAVLNAAKLQGLQEPLLQVQTKSGPLTIKLLSADVGASIAARELGQDAEANARVAVTRMAQDMDIDPAVVGQVAQAVPAQRLNTALQLQPSLARMLATRPILQLLPPAGSGNGLDAVPNSCAPASGNLFARADFPMKKNLPAVKNQGGRGTCWAFATISVAETLIRTQYGRRVDLSEQDYVAYSKLKYGSPTDGDGGDPFTWLGLNAQNGYRFAYEKVWEYNQSLSRSATETPPNSGKYNYQNSCGGYPHQDQCEDSVSQAETGCIVTAGKTVCGAQIPTERTSYGIDSSSLKNMWDWNQKDGGLGWSVLALGFGTPVMLLHDARYLQGDTNGFVGDLPYNRATHPVKQADGSTKWEPNTEKDVQWWNHIAMLVGYVSNQRLQEVMPGAPAGPGGGYFIMKNSWGTCWSDGGYIYLSWDWMKKYAGGLYLGTRITN</sequence>
<evidence type="ECO:0000313" key="4">
    <source>
        <dbReference type="EMBL" id="RJF71287.1"/>
    </source>
</evidence>
<dbReference type="InterPro" id="IPR000668">
    <property type="entry name" value="Peptidase_C1A_C"/>
</dbReference>
<reference evidence="4 5" key="1">
    <citation type="submission" date="2018-09" db="EMBL/GenBank/DDBJ databases">
        <authorList>
            <person name="Zhu H."/>
        </authorList>
    </citation>
    <scope>NUCLEOTIDE SEQUENCE [LARGE SCALE GENOMIC DNA]</scope>
    <source>
        <strain evidence="4 5">K2S05-167</strain>
    </source>
</reference>
<dbReference type="GO" id="GO:0008234">
    <property type="term" value="F:cysteine-type peptidase activity"/>
    <property type="evidence" value="ECO:0007669"/>
    <property type="project" value="InterPro"/>
</dbReference>
<dbReference type="SMART" id="SM00645">
    <property type="entry name" value="Pept_C1"/>
    <property type="match status" value="1"/>
</dbReference>
<dbReference type="InterPro" id="IPR013128">
    <property type="entry name" value="Peptidase_C1A"/>
</dbReference>
<dbReference type="Proteomes" id="UP000286287">
    <property type="component" value="Unassembled WGS sequence"/>
</dbReference>
<dbReference type="GO" id="GO:0006508">
    <property type="term" value="P:proteolysis"/>
    <property type="evidence" value="ECO:0007669"/>
    <property type="project" value="InterPro"/>
</dbReference>
<evidence type="ECO:0000256" key="1">
    <source>
        <dbReference type="ARBA" id="ARBA00008455"/>
    </source>
</evidence>
<dbReference type="SUPFAM" id="SSF54001">
    <property type="entry name" value="Cysteine proteinases"/>
    <property type="match status" value="1"/>
</dbReference>
<evidence type="ECO:0000313" key="5">
    <source>
        <dbReference type="Proteomes" id="UP000286287"/>
    </source>
</evidence>
<protein>
    <recommendedName>
        <fullName evidence="3">Peptidase C1A papain C-terminal domain-containing protein</fullName>
    </recommendedName>
</protein>
<feature type="domain" description="Peptidase C1A papain C-terminal" evidence="3">
    <location>
        <begin position="248"/>
        <end position="542"/>
    </location>
</feature>
<dbReference type="EMBL" id="QYUJ01000014">
    <property type="protein sequence ID" value="RJF71287.1"/>
    <property type="molecule type" value="Genomic_DNA"/>
</dbReference>
<comment type="caution">
    <text evidence="4">The sequence shown here is derived from an EMBL/GenBank/DDBJ whole genome shotgun (WGS) entry which is preliminary data.</text>
</comment>
<feature type="chain" id="PRO_5019532140" description="Peptidase C1A papain C-terminal domain-containing protein" evidence="2">
    <location>
        <begin position="23"/>
        <end position="550"/>
    </location>
</feature>
<dbReference type="OrthoDB" id="3648721at2"/>